<evidence type="ECO:0000313" key="1">
    <source>
        <dbReference type="EMBL" id="GAA4990510.1"/>
    </source>
</evidence>
<dbReference type="Proteomes" id="UP001500466">
    <property type="component" value="Unassembled WGS sequence"/>
</dbReference>
<gene>
    <name evidence="1" type="ORF">GCM10023205_72470</name>
</gene>
<organism evidence="1 2">
    <name type="scientific">Yinghuangia aomiensis</name>
    <dbReference type="NCBI Taxonomy" id="676205"/>
    <lineage>
        <taxon>Bacteria</taxon>
        <taxon>Bacillati</taxon>
        <taxon>Actinomycetota</taxon>
        <taxon>Actinomycetes</taxon>
        <taxon>Kitasatosporales</taxon>
        <taxon>Streptomycetaceae</taxon>
        <taxon>Yinghuangia</taxon>
    </lineage>
</organism>
<dbReference type="Pfam" id="PF21853">
    <property type="entry name" value="DUF6912"/>
    <property type="match status" value="1"/>
</dbReference>
<name>A0ABP9I8B2_9ACTN</name>
<protein>
    <submittedName>
        <fullName evidence="1">Uncharacterized protein</fullName>
    </submittedName>
</protein>
<accession>A0ABP9I8B2</accession>
<reference evidence="2" key="1">
    <citation type="journal article" date="2019" name="Int. J. Syst. Evol. Microbiol.">
        <title>The Global Catalogue of Microorganisms (GCM) 10K type strain sequencing project: providing services to taxonomists for standard genome sequencing and annotation.</title>
        <authorList>
            <consortium name="The Broad Institute Genomics Platform"/>
            <consortium name="The Broad Institute Genome Sequencing Center for Infectious Disease"/>
            <person name="Wu L."/>
            <person name="Ma J."/>
        </authorList>
    </citation>
    <scope>NUCLEOTIDE SEQUENCE [LARGE SCALE GENOMIC DNA]</scope>
    <source>
        <strain evidence="2">JCM 17986</strain>
    </source>
</reference>
<sequence length="161" mass="16798">MRVYVPSTPVRLAAVHREGGIGPAPLSAFAVTSGLGAWCGTEDPEELEYAAALLAGRAALGLAAQEPRDPEARARRVVLAADVPDGIVSEVPDLGPGAVVVDGTIPVKRIAAIHMDAEDAEADVRAALPAEPGAEPDEALVEALEEHELLWFARQELADLL</sequence>
<evidence type="ECO:0000313" key="2">
    <source>
        <dbReference type="Proteomes" id="UP001500466"/>
    </source>
</evidence>
<dbReference type="EMBL" id="BAABHS010000040">
    <property type="protein sequence ID" value="GAA4990510.1"/>
    <property type="molecule type" value="Genomic_DNA"/>
</dbReference>
<proteinExistence type="predicted"/>
<dbReference type="InterPro" id="IPR054206">
    <property type="entry name" value="DUF6912"/>
</dbReference>
<comment type="caution">
    <text evidence="1">The sequence shown here is derived from an EMBL/GenBank/DDBJ whole genome shotgun (WGS) entry which is preliminary data.</text>
</comment>
<keyword evidence="2" id="KW-1185">Reference proteome</keyword>
<dbReference type="RefSeq" id="WP_345680076.1">
    <property type="nucleotide sequence ID" value="NZ_BAABHS010000040.1"/>
</dbReference>